<proteinExistence type="inferred from homology"/>
<organism evidence="6 7">
    <name type="scientific">Steinernema glaseri</name>
    <dbReference type="NCBI Taxonomy" id="37863"/>
    <lineage>
        <taxon>Eukaryota</taxon>
        <taxon>Metazoa</taxon>
        <taxon>Ecdysozoa</taxon>
        <taxon>Nematoda</taxon>
        <taxon>Chromadorea</taxon>
        <taxon>Rhabditida</taxon>
        <taxon>Tylenchina</taxon>
        <taxon>Panagrolaimomorpha</taxon>
        <taxon>Strongyloidoidea</taxon>
        <taxon>Steinernematidae</taxon>
        <taxon>Steinernema</taxon>
    </lineage>
</organism>
<dbReference type="Gene3D" id="2.60.34.10">
    <property type="entry name" value="Substrate Binding Domain Of DNAk, Chain A, domain 1"/>
    <property type="match status" value="1"/>
</dbReference>
<dbReference type="FunFam" id="3.30.30.30:FF:000001">
    <property type="entry name" value="heat shock 70 kDa protein-like"/>
    <property type="match status" value="1"/>
</dbReference>
<dbReference type="InterPro" id="IPR029048">
    <property type="entry name" value="HSP70_C_sf"/>
</dbReference>
<dbReference type="PRINTS" id="PR00301">
    <property type="entry name" value="HEATSHOCK70"/>
</dbReference>
<keyword evidence="6" id="KW-1185">Reference proteome</keyword>
<dbReference type="FunFam" id="3.30.420.40:FF:000026">
    <property type="entry name" value="Heat shock protein 70"/>
    <property type="match status" value="1"/>
</dbReference>
<dbReference type="SUPFAM" id="SSF100920">
    <property type="entry name" value="Heat shock protein 70kD (HSP70), peptide-binding domain"/>
    <property type="match status" value="1"/>
</dbReference>
<dbReference type="FunFam" id="3.30.420.40:FF:000172">
    <property type="entry name" value="Heat shock 70 kDa protein"/>
    <property type="match status" value="1"/>
</dbReference>
<dbReference type="SUPFAM" id="SSF100934">
    <property type="entry name" value="Heat shock protein 70kD (HSP70), C-terminal subdomain"/>
    <property type="match status" value="1"/>
</dbReference>
<evidence type="ECO:0000256" key="4">
    <source>
        <dbReference type="ARBA" id="ARBA00023016"/>
    </source>
</evidence>
<evidence type="ECO:0000256" key="2">
    <source>
        <dbReference type="ARBA" id="ARBA00022741"/>
    </source>
</evidence>
<dbReference type="Gene3D" id="1.20.1270.10">
    <property type="match status" value="1"/>
</dbReference>
<dbReference type="InterPro" id="IPR043129">
    <property type="entry name" value="ATPase_NBD"/>
</dbReference>
<sequence length="640" mass="70447">MPKANAIGIDLGTCYCCVGVFVDGKVEIIANDQGNRTTPSYVAFTDAGPLVGEAAKDQVHRNPANTVFDSKRLIGRKFEDHNVQADMKQWPFKVIECEGSKPKIQVDYKGKKKVLAPEEVSSMVLVKMKETAEAYLGGPVKDAVITVPSNFNDSQRQATRDAGAIAGLNVLRIISEPTAAALAYGLDKKGTGRRNVLVFDLGGGSFDVSVVTIEDGLLQVQSTAGDTHLGGEDFGNRLVSYFINKFRLKHNKDLRSCPRALRRLRTACELAKRTLSSSSQASIEIDSLFAGFDFYTSISRSLFEELCADLFRRTLEPVKKAINDAKLDKAEIDDIVLVGGSTRIPKIQKILSDFFSGRELNKSMNPEEAVACGAALQAAILSEDQSEPLEDVQLIDVVAHSLGIETAGGIMTTVIKRNSAIPMKISQIFTTFSDNQIHGCIQVYEGERSLTKDNHLLGKFSLTGIPAAPHGVAKIEVTFDVDANGILSVSAQSKSTKKQKKVTITQDKSRLSKKELNKMVSHVEKYKAEEHAQKDRIAAKNALESYTFHLKKSLEDEQLKNQVSEQDRNAVTEKCEAVIAWVDLNQTAEKEDFERQQKEVEAVSSDILNASAMNKTTQTTTDDDVEKYNHFKKFRPCNII</sequence>
<dbReference type="Proteomes" id="UP000095287">
    <property type="component" value="Unplaced"/>
</dbReference>
<keyword evidence="3 5" id="KW-0067">ATP-binding</keyword>
<keyword evidence="4" id="KW-0346">Stress response</keyword>
<dbReference type="Gene3D" id="3.90.640.10">
    <property type="entry name" value="Actin, Chain A, domain 4"/>
    <property type="match status" value="1"/>
</dbReference>
<dbReference type="FunFam" id="2.60.34.10:FF:000002">
    <property type="entry name" value="Heat shock 70 kDa"/>
    <property type="match status" value="1"/>
</dbReference>
<comment type="similarity">
    <text evidence="1 5">Belongs to the heat shock protein 70 family.</text>
</comment>
<name>A0A1I7YIB2_9BILA</name>
<keyword evidence="2 5" id="KW-0547">Nucleotide-binding</keyword>
<dbReference type="GO" id="GO:0140662">
    <property type="term" value="F:ATP-dependent protein folding chaperone"/>
    <property type="evidence" value="ECO:0007669"/>
    <property type="project" value="InterPro"/>
</dbReference>
<dbReference type="InterPro" id="IPR029047">
    <property type="entry name" value="HSP70_peptide-bd_sf"/>
</dbReference>
<dbReference type="PANTHER" id="PTHR19375">
    <property type="entry name" value="HEAT SHOCK PROTEIN 70KDA"/>
    <property type="match status" value="1"/>
</dbReference>
<evidence type="ECO:0000256" key="3">
    <source>
        <dbReference type="ARBA" id="ARBA00022840"/>
    </source>
</evidence>
<reference evidence="7" key="1">
    <citation type="submission" date="2016-11" db="UniProtKB">
        <authorList>
            <consortium name="WormBaseParasite"/>
        </authorList>
    </citation>
    <scope>IDENTIFICATION</scope>
</reference>
<dbReference type="InterPro" id="IPR018181">
    <property type="entry name" value="Heat_shock_70_CS"/>
</dbReference>
<dbReference type="AlphaFoldDB" id="A0A1I7YIB2"/>
<evidence type="ECO:0000256" key="5">
    <source>
        <dbReference type="RuleBase" id="RU003322"/>
    </source>
</evidence>
<dbReference type="Pfam" id="PF00012">
    <property type="entry name" value="HSP70"/>
    <property type="match status" value="1"/>
</dbReference>
<evidence type="ECO:0000313" key="7">
    <source>
        <dbReference type="WBParaSite" id="L893_g1663.t1"/>
    </source>
</evidence>
<dbReference type="Gene3D" id="3.30.30.30">
    <property type="match status" value="1"/>
</dbReference>
<dbReference type="Gene3D" id="3.30.420.40">
    <property type="match status" value="2"/>
</dbReference>
<dbReference type="GO" id="GO:0005524">
    <property type="term" value="F:ATP binding"/>
    <property type="evidence" value="ECO:0007669"/>
    <property type="project" value="UniProtKB-KW"/>
</dbReference>
<dbReference type="SUPFAM" id="SSF53067">
    <property type="entry name" value="Actin-like ATPase domain"/>
    <property type="match status" value="2"/>
</dbReference>
<dbReference type="GO" id="GO:0006950">
    <property type="term" value="P:response to stress"/>
    <property type="evidence" value="ECO:0007669"/>
    <property type="project" value="UniProtKB-ARBA"/>
</dbReference>
<dbReference type="WBParaSite" id="L893_g1663.t1">
    <property type="protein sequence ID" value="L893_g1663.t1"/>
    <property type="gene ID" value="L893_g1663"/>
</dbReference>
<dbReference type="PROSITE" id="PS01036">
    <property type="entry name" value="HSP70_3"/>
    <property type="match status" value="1"/>
</dbReference>
<evidence type="ECO:0000256" key="1">
    <source>
        <dbReference type="ARBA" id="ARBA00007381"/>
    </source>
</evidence>
<dbReference type="InterPro" id="IPR013126">
    <property type="entry name" value="Hsp_70_fam"/>
</dbReference>
<evidence type="ECO:0000313" key="6">
    <source>
        <dbReference type="Proteomes" id="UP000095287"/>
    </source>
</evidence>
<accession>A0A1I7YIB2</accession>
<dbReference type="NCBIfam" id="NF001413">
    <property type="entry name" value="PRK00290.1"/>
    <property type="match status" value="1"/>
</dbReference>
<dbReference type="PROSITE" id="PS00329">
    <property type="entry name" value="HSP70_2"/>
    <property type="match status" value="1"/>
</dbReference>
<dbReference type="FunFam" id="3.90.640.10:FF:000002">
    <property type="entry name" value="Heat shock 70 kDa"/>
    <property type="match status" value="1"/>
</dbReference>
<protein>
    <submittedName>
        <fullName evidence="7">Heat shock protein 70 kDa</fullName>
    </submittedName>
</protein>